<comment type="caution">
    <text evidence="2">The sequence shown here is derived from an EMBL/GenBank/DDBJ whole genome shotgun (WGS) entry which is preliminary data.</text>
</comment>
<dbReference type="EMBL" id="JBHTAS010000001">
    <property type="protein sequence ID" value="MFC7138439.1"/>
    <property type="molecule type" value="Genomic_DNA"/>
</dbReference>
<feature type="transmembrane region" description="Helical" evidence="1">
    <location>
        <begin position="437"/>
        <end position="461"/>
    </location>
</feature>
<sequence>MNTHPTTWLRTGRLDAVIAALGLVVALGLLPLAFLSSEAYVQSVPVVLGLGCLLYLVSIRRDASVDRSRWTIGGSGVAAAELTGIGLVAVTVAAALAGTRTLRVILLAGAVGAFILLQIVFLSEDALDERLVLAQIVAHAFVVRFTGLFTTAGFIGVDSWEHVTQYAASLQEAGSLAPLADAKYYFAPFHHLANVVGSELLGVSLRMSLYLVLGSVLVFAVLLVYGTARYFVDVRWALFATGAFAMTDQAIRWGMHIIPTSLGLVFFLGVVFAVTRLLHAETTRADWALLVGFIVAVTLTHQVSAFVSLVFMGSAVLAQVLVNRVDWVTPADQYAGGGTDLGSTSLETGESADPITDGASRSLADTVPLHGAFAFHLVFTGAIWAVTPWSGERFLTRAVGLFWFTVQTSAGFLNLVPSSSSAGEAAAAGPSTLAGQVAPYVDALGFLVLLFAAILGSLALVRRHRSPQASHTIVIAIGVMLFFSLGLPLFGIRTFLPGRWYAFAYALMAVVGAAGLRYMGAQFSTRAVAAVLVVLLLAFPFAMIAGKKATMDDPTFDQQWPKYSYTESEIAAMGTIGETTPGTEDAIYTDHPYQTAFKSSGAFFGLPINLTSISEAGPPHDRTVYRTYQSTGAPQFTTEGGVVVTRRVSQEQICPEASSRVYDNQEAELCTRPGA</sequence>
<dbReference type="RefSeq" id="WP_274324066.1">
    <property type="nucleotide sequence ID" value="NZ_CP118158.1"/>
</dbReference>
<feature type="transmembrane region" description="Helical" evidence="1">
    <location>
        <begin position="131"/>
        <end position="155"/>
    </location>
</feature>
<reference evidence="2 3" key="1">
    <citation type="journal article" date="2019" name="Int. J. Syst. Evol. Microbiol.">
        <title>The Global Catalogue of Microorganisms (GCM) 10K type strain sequencing project: providing services to taxonomists for standard genome sequencing and annotation.</title>
        <authorList>
            <consortium name="The Broad Institute Genomics Platform"/>
            <consortium name="The Broad Institute Genome Sequencing Center for Infectious Disease"/>
            <person name="Wu L."/>
            <person name="Ma J."/>
        </authorList>
    </citation>
    <scope>NUCLEOTIDE SEQUENCE [LARGE SCALE GENOMIC DNA]</scope>
    <source>
        <strain evidence="2 3">XZYJT29</strain>
    </source>
</reference>
<feature type="transmembrane region" description="Helical" evidence="1">
    <location>
        <begin position="12"/>
        <end position="34"/>
    </location>
</feature>
<evidence type="ECO:0000256" key="1">
    <source>
        <dbReference type="SAM" id="Phobius"/>
    </source>
</evidence>
<evidence type="ECO:0000313" key="3">
    <source>
        <dbReference type="Proteomes" id="UP001596432"/>
    </source>
</evidence>
<evidence type="ECO:0008006" key="4">
    <source>
        <dbReference type="Google" id="ProtNLM"/>
    </source>
</evidence>
<name>A0ABD5XXM7_9EURY</name>
<evidence type="ECO:0000313" key="2">
    <source>
        <dbReference type="EMBL" id="MFC7138439.1"/>
    </source>
</evidence>
<feature type="transmembrane region" description="Helical" evidence="1">
    <location>
        <begin position="70"/>
        <end position="96"/>
    </location>
</feature>
<dbReference type="AlphaFoldDB" id="A0ABD5XXM7"/>
<keyword evidence="1" id="KW-1133">Transmembrane helix</keyword>
<feature type="transmembrane region" description="Helical" evidence="1">
    <location>
        <begin position="207"/>
        <end position="227"/>
    </location>
</feature>
<feature type="transmembrane region" description="Helical" evidence="1">
    <location>
        <begin position="257"/>
        <end position="275"/>
    </location>
</feature>
<gene>
    <name evidence="2" type="ORF">ACFQMA_01130</name>
</gene>
<keyword evidence="1" id="KW-0812">Transmembrane</keyword>
<dbReference type="Proteomes" id="UP001596432">
    <property type="component" value="Unassembled WGS sequence"/>
</dbReference>
<keyword evidence="1" id="KW-0472">Membrane</keyword>
<accession>A0ABD5XXM7</accession>
<feature type="transmembrane region" description="Helical" evidence="1">
    <location>
        <begin position="287"/>
        <end position="311"/>
    </location>
</feature>
<feature type="transmembrane region" description="Helical" evidence="1">
    <location>
        <begin position="502"/>
        <end position="520"/>
    </location>
</feature>
<feature type="transmembrane region" description="Helical" evidence="1">
    <location>
        <begin position="40"/>
        <end position="58"/>
    </location>
</feature>
<feature type="transmembrane region" description="Helical" evidence="1">
    <location>
        <begin position="367"/>
        <end position="386"/>
    </location>
</feature>
<protein>
    <recommendedName>
        <fullName evidence="4">Dolichyl-phosphate-mannose-protein mannosyltransferase</fullName>
    </recommendedName>
</protein>
<proteinExistence type="predicted"/>
<organism evidence="2 3">
    <name type="scientific">Halosimplex aquaticum</name>
    <dbReference type="NCBI Taxonomy" id="3026162"/>
    <lineage>
        <taxon>Archaea</taxon>
        <taxon>Methanobacteriati</taxon>
        <taxon>Methanobacteriota</taxon>
        <taxon>Stenosarchaea group</taxon>
        <taxon>Halobacteria</taxon>
        <taxon>Halobacteriales</taxon>
        <taxon>Haloarculaceae</taxon>
        <taxon>Halosimplex</taxon>
    </lineage>
</organism>
<dbReference type="GeneID" id="78818676"/>
<feature type="transmembrane region" description="Helical" evidence="1">
    <location>
        <begin position="473"/>
        <end position="496"/>
    </location>
</feature>
<keyword evidence="3" id="KW-1185">Reference proteome</keyword>
<feature type="transmembrane region" description="Helical" evidence="1">
    <location>
        <begin position="102"/>
        <end position="122"/>
    </location>
</feature>
<feature type="transmembrane region" description="Helical" evidence="1">
    <location>
        <begin position="527"/>
        <end position="546"/>
    </location>
</feature>